<feature type="region of interest" description="Disordered" evidence="1">
    <location>
        <begin position="461"/>
        <end position="492"/>
    </location>
</feature>
<dbReference type="Proteomes" id="UP000548867">
    <property type="component" value="Unassembled WGS sequence"/>
</dbReference>
<keyword evidence="3" id="KW-1185">Reference proteome</keyword>
<protein>
    <recommendedName>
        <fullName evidence="4">ApeA N-terminal domain-containing protein</fullName>
    </recommendedName>
</protein>
<dbReference type="EMBL" id="JACIDX010000013">
    <property type="protein sequence ID" value="MBB3956306.1"/>
    <property type="molecule type" value="Genomic_DNA"/>
</dbReference>
<dbReference type="AlphaFoldDB" id="A0A7W6G7H0"/>
<evidence type="ECO:0008006" key="4">
    <source>
        <dbReference type="Google" id="ProtNLM"/>
    </source>
</evidence>
<organism evidence="2 3">
    <name type="scientific">Novosphingobium sediminicola</name>
    <dbReference type="NCBI Taxonomy" id="563162"/>
    <lineage>
        <taxon>Bacteria</taxon>
        <taxon>Pseudomonadati</taxon>
        <taxon>Pseudomonadota</taxon>
        <taxon>Alphaproteobacteria</taxon>
        <taxon>Sphingomonadales</taxon>
        <taxon>Sphingomonadaceae</taxon>
        <taxon>Novosphingobium</taxon>
    </lineage>
</organism>
<dbReference type="RefSeq" id="WP_183627209.1">
    <property type="nucleotide sequence ID" value="NZ_JACIDX010000013.1"/>
</dbReference>
<evidence type="ECO:0000313" key="3">
    <source>
        <dbReference type="Proteomes" id="UP000548867"/>
    </source>
</evidence>
<comment type="caution">
    <text evidence="2">The sequence shown here is derived from an EMBL/GenBank/DDBJ whole genome shotgun (WGS) entry which is preliminary data.</text>
</comment>
<gene>
    <name evidence="2" type="ORF">GGR38_003269</name>
</gene>
<sequence>MLIPNEAIETFRKGDLEIDCYRMTLIQEKADGEHFEGNGYIRQTDDGSLAFKIYVTSHNGAPMQHIAAQMAKAPGKMIPDDAYYLLKATAYDGTDWTGTRMLPRIHWGANDDIVLIEGSLQSIIAHLTMPQRQHVLNLHFFEEFDIPCTLMSKIEDHGAINYNRDRAEFNVDGAAFEIRKHTHGETTVEIASDDPLPASFDLRVQEALQFIIARPAFWRARLQSHDQELHLELASPWRKSPRTQFSTPISSVSLKYMEYGWCLFSAFLTYVTSKTQGTHWNPVAYHLHGAYEATANSINARAVGLCVAVEAVASLIKIEGDGTQDKEVKEFQTSIRSWLEAQTELPASIAKRAKGLIGTMGTKRPQDILHALALKGLVEKDYIDAWSDLRNRHVHPKLKDLAKPAPTQMQPLFDKILRVEVLLHQMTFHLIGYQGCFTDYGALGFPIREYPLLVPRNSIDQHRDTAKPENLTRRVSPLSSGSSDATAAGQPE</sequence>
<proteinExistence type="predicted"/>
<evidence type="ECO:0000256" key="1">
    <source>
        <dbReference type="SAM" id="MobiDB-lite"/>
    </source>
</evidence>
<feature type="compositionally biased region" description="Basic and acidic residues" evidence="1">
    <location>
        <begin position="461"/>
        <end position="472"/>
    </location>
</feature>
<accession>A0A7W6G7H0</accession>
<reference evidence="2 3" key="1">
    <citation type="submission" date="2020-08" db="EMBL/GenBank/DDBJ databases">
        <title>Genomic Encyclopedia of Type Strains, Phase IV (KMG-IV): sequencing the most valuable type-strain genomes for metagenomic binning, comparative biology and taxonomic classification.</title>
        <authorList>
            <person name="Goeker M."/>
        </authorList>
    </citation>
    <scope>NUCLEOTIDE SEQUENCE [LARGE SCALE GENOMIC DNA]</scope>
    <source>
        <strain evidence="2 3">DSM 27057</strain>
    </source>
</reference>
<name>A0A7W6G7H0_9SPHN</name>
<evidence type="ECO:0000313" key="2">
    <source>
        <dbReference type="EMBL" id="MBB3956306.1"/>
    </source>
</evidence>